<proteinExistence type="predicted"/>
<evidence type="ECO:0000313" key="1">
    <source>
        <dbReference type="EMBL" id="GCE42566.1"/>
    </source>
</evidence>
<evidence type="ECO:0000313" key="2">
    <source>
        <dbReference type="Proteomes" id="UP000287519"/>
    </source>
</evidence>
<comment type="caution">
    <text evidence="1">The sequence shown here is derived from an EMBL/GenBank/DDBJ whole genome shotgun (WGS) entry which is preliminary data.</text>
</comment>
<dbReference type="EMBL" id="BHYM01000060">
    <property type="protein sequence ID" value="GCE42566.1"/>
    <property type="molecule type" value="Genomic_DNA"/>
</dbReference>
<gene>
    <name evidence="1" type="ORF">Rhow_006695</name>
</gene>
<keyword evidence="2" id="KW-1185">Reference proteome</keyword>
<name>A0A402CFZ5_RHOWR</name>
<accession>A0A402CFZ5</accession>
<sequence length="65" mass="6757">MVGYVDLPGACIVEARLDVPVSEASERVAIGTAVDLVILPFRTNSDGATVTTYAFRPSSQEGATA</sequence>
<reference evidence="1 2" key="1">
    <citation type="submission" date="2018-11" db="EMBL/GenBank/DDBJ databases">
        <title>Microbial catabolism of amino acid.</title>
        <authorList>
            <person name="Hibi M."/>
            <person name="Ogawa J."/>
        </authorList>
    </citation>
    <scope>NUCLEOTIDE SEQUENCE [LARGE SCALE GENOMIC DNA]</scope>
    <source>
        <strain evidence="1 2">C31-06</strain>
    </source>
</reference>
<evidence type="ECO:0008006" key="3">
    <source>
        <dbReference type="Google" id="ProtNLM"/>
    </source>
</evidence>
<dbReference type="AlphaFoldDB" id="A0A402CFZ5"/>
<dbReference type="Proteomes" id="UP000287519">
    <property type="component" value="Unassembled WGS sequence"/>
</dbReference>
<protein>
    <recommendedName>
        <fullName evidence="3">DUF35 domain-containing protein</fullName>
    </recommendedName>
</protein>
<organism evidence="1 2">
    <name type="scientific">Rhodococcus wratislaviensis</name>
    <name type="common">Tsukamurella wratislaviensis</name>
    <dbReference type="NCBI Taxonomy" id="44752"/>
    <lineage>
        <taxon>Bacteria</taxon>
        <taxon>Bacillati</taxon>
        <taxon>Actinomycetota</taxon>
        <taxon>Actinomycetes</taxon>
        <taxon>Mycobacteriales</taxon>
        <taxon>Nocardiaceae</taxon>
        <taxon>Rhodococcus</taxon>
    </lineage>
</organism>